<dbReference type="RefSeq" id="XP_023001663.1">
    <property type="nucleotide sequence ID" value="XM_023145895.1"/>
</dbReference>
<protein>
    <recommendedName>
        <fullName evidence="3">pectinesterase</fullName>
        <ecNumber evidence="3">3.1.1.11</ecNumber>
    </recommendedName>
</protein>
<dbReference type="CDD" id="cd15798">
    <property type="entry name" value="PMEI-like_3"/>
    <property type="match status" value="1"/>
</dbReference>
<gene>
    <name evidence="11" type="primary">LOC111495737</name>
</gene>
<reference evidence="11" key="1">
    <citation type="submission" date="2025-08" db="UniProtKB">
        <authorList>
            <consortium name="RefSeq"/>
        </authorList>
    </citation>
    <scope>IDENTIFICATION</scope>
    <source>
        <tissue evidence="11">Young leaves</tissue>
    </source>
</reference>
<keyword evidence="8" id="KW-0472">Membrane</keyword>
<comment type="similarity">
    <text evidence="7">Belongs to the PMEI family.</text>
</comment>
<evidence type="ECO:0000313" key="10">
    <source>
        <dbReference type="Proteomes" id="UP000504608"/>
    </source>
</evidence>
<dbReference type="InterPro" id="IPR006501">
    <property type="entry name" value="Pectinesterase_inhib_dom"/>
</dbReference>
<dbReference type="Proteomes" id="UP000504608">
    <property type="component" value="Unplaced"/>
</dbReference>
<comment type="similarity">
    <text evidence="2">In the C-terminal section; belongs to the pectinesterase family.</text>
</comment>
<evidence type="ECO:0000256" key="5">
    <source>
        <dbReference type="ARBA" id="ARBA00023157"/>
    </source>
</evidence>
<dbReference type="SMART" id="SM00856">
    <property type="entry name" value="PMEI"/>
    <property type="match status" value="1"/>
</dbReference>
<dbReference type="SUPFAM" id="SSF101148">
    <property type="entry name" value="Plant invertase/pectin methylesterase inhibitor"/>
    <property type="match status" value="1"/>
</dbReference>
<keyword evidence="8" id="KW-1133">Transmembrane helix</keyword>
<dbReference type="InterPro" id="IPR051955">
    <property type="entry name" value="PME_Inhibitor"/>
</dbReference>
<dbReference type="PANTHER" id="PTHR31080:SF303">
    <property type="entry name" value="PECTINESTERASE 1-LIKE"/>
    <property type="match status" value="1"/>
</dbReference>
<keyword evidence="5" id="KW-1015">Disulfide bond</keyword>
<keyword evidence="8" id="KW-0812">Transmembrane</keyword>
<organism evidence="10 11">
    <name type="scientific">Cucurbita maxima</name>
    <name type="common">Pumpkin</name>
    <name type="synonym">Winter squash</name>
    <dbReference type="NCBI Taxonomy" id="3661"/>
    <lineage>
        <taxon>Eukaryota</taxon>
        <taxon>Viridiplantae</taxon>
        <taxon>Streptophyta</taxon>
        <taxon>Embryophyta</taxon>
        <taxon>Tracheophyta</taxon>
        <taxon>Spermatophyta</taxon>
        <taxon>Magnoliopsida</taxon>
        <taxon>eudicotyledons</taxon>
        <taxon>Gunneridae</taxon>
        <taxon>Pentapetalae</taxon>
        <taxon>rosids</taxon>
        <taxon>fabids</taxon>
        <taxon>Cucurbitales</taxon>
        <taxon>Cucurbitaceae</taxon>
        <taxon>Cucurbiteae</taxon>
        <taxon>Cucurbita</taxon>
    </lineage>
</organism>
<evidence type="ECO:0000313" key="11">
    <source>
        <dbReference type="RefSeq" id="XP_023001663.1"/>
    </source>
</evidence>
<feature type="domain" description="Pectinesterase inhibitor" evidence="9">
    <location>
        <begin position="74"/>
        <end position="229"/>
    </location>
</feature>
<name>A0A6J1KR63_CUCMA</name>
<comment type="similarity">
    <text evidence="1">In the N-terminal section; belongs to the PMEI family.</text>
</comment>
<dbReference type="PANTHER" id="PTHR31080">
    <property type="entry name" value="PECTINESTERASE INHIBITOR-LIKE"/>
    <property type="match status" value="1"/>
</dbReference>
<dbReference type="KEGG" id="cmax:111495737"/>
<dbReference type="FunFam" id="1.20.140.40:FF:000010">
    <property type="entry name" value="Pectinesterase"/>
    <property type="match status" value="1"/>
</dbReference>
<dbReference type="Pfam" id="PF04043">
    <property type="entry name" value="PMEI"/>
    <property type="match status" value="1"/>
</dbReference>
<dbReference type="GeneID" id="111495737"/>
<evidence type="ECO:0000256" key="6">
    <source>
        <dbReference type="ARBA" id="ARBA00023180"/>
    </source>
</evidence>
<feature type="transmembrane region" description="Helical" evidence="8">
    <location>
        <begin position="42"/>
        <end position="65"/>
    </location>
</feature>
<dbReference type="GO" id="GO:0030599">
    <property type="term" value="F:pectinesterase activity"/>
    <property type="evidence" value="ECO:0007669"/>
    <property type="project" value="UniProtKB-EC"/>
</dbReference>
<dbReference type="GO" id="GO:0004857">
    <property type="term" value="F:enzyme inhibitor activity"/>
    <property type="evidence" value="ECO:0007669"/>
    <property type="project" value="InterPro"/>
</dbReference>
<accession>A0A6J1KR63</accession>
<evidence type="ECO:0000256" key="7">
    <source>
        <dbReference type="ARBA" id="ARBA00038471"/>
    </source>
</evidence>
<proteinExistence type="inferred from homology"/>
<dbReference type="EC" id="3.1.1.11" evidence="3"/>
<dbReference type="InterPro" id="IPR035513">
    <property type="entry name" value="Invertase/methylesterase_inhib"/>
</dbReference>
<keyword evidence="10" id="KW-1185">Reference proteome</keyword>
<evidence type="ECO:0000256" key="8">
    <source>
        <dbReference type="SAM" id="Phobius"/>
    </source>
</evidence>
<evidence type="ECO:0000256" key="3">
    <source>
        <dbReference type="ARBA" id="ARBA00013229"/>
    </source>
</evidence>
<dbReference type="AlphaFoldDB" id="A0A6J1KR63"/>
<dbReference type="Gene3D" id="1.20.140.40">
    <property type="entry name" value="Invertase/pectin methylesterase inhibitor family protein"/>
    <property type="match status" value="1"/>
</dbReference>
<dbReference type="OrthoDB" id="1670832at2759"/>
<evidence type="ECO:0000256" key="4">
    <source>
        <dbReference type="ARBA" id="ARBA00022729"/>
    </source>
</evidence>
<dbReference type="NCBIfam" id="TIGR01614">
    <property type="entry name" value="PME_inhib"/>
    <property type="match status" value="1"/>
</dbReference>
<evidence type="ECO:0000256" key="2">
    <source>
        <dbReference type="ARBA" id="ARBA00007786"/>
    </source>
</evidence>
<sequence length="245" mass="26711">MDQINALKGYGKVTHLELQLEDQLPPPSKPNFKIPNHKSLRLTIAISAVVLTTLLIGFIIAASIYNSTGKNSPNSADAINIVCNVTRYPNSCFTSIISLNSSPEPDPELILKLSLQVSLNELSNLSRSLKTLTADGDGNGGGEALKDCESQIEDAISLVNDSTAEMESGAGEKTLTESKIGNIQTWMSSAMTYQESCLDGLEEMDSTSFREVKMRMRKSNEYVSNCLAIVANIHVILEKFEMPLH</sequence>
<evidence type="ECO:0000256" key="1">
    <source>
        <dbReference type="ARBA" id="ARBA00006027"/>
    </source>
</evidence>
<keyword evidence="6" id="KW-0325">Glycoprotein</keyword>
<keyword evidence="4" id="KW-0732">Signal</keyword>
<evidence type="ECO:0000259" key="9">
    <source>
        <dbReference type="SMART" id="SM00856"/>
    </source>
</evidence>